<protein>
    <submittedName>
        <fullName evidence="1">Predicted protein</fullName>
    </submittedName>
</protein>
<evidence type="ECO:0000313" key="1">
    <source>
        <dbReference type="EMBL" id="EFC50736.1"/>
    </source>
</evidence>
<dbReference type="AlphaFoldDB" id="D2UY61"/>
<dbReference type="PANTHER" id="PTHR11373:SF41">
    <property type="entry name" value="METAL-DEPENDENT PHOSPHOHYDROLASE"/>
    <property type="match status" value="1"/>
</dbReference>
<organism evidence="2">
    <name type="scientific">Naegleria gruberi</name>
    <name type="common">Amoeba</name>
    <dbReference type="NCBI Taxonomy" id="5762"/>
    <lineage>
        <taxon>Eukaryota</taxon>
        <taxon>Discoba</taxon>
        <taxon>Heterolobosea</taxon>
        <taxon>Tetramitia</taxon>
        <taxon>Eutetramitia</taxon>
        <taxon>Vahlkampfiidae</taxon>
        <taxon>Naegleria</taxon>
    </lineage>
</organism>
<proteinExistence type="predicted"/>
<dbReference type="KEGG" id="ngr:NAEGRDRAFT_61357"/>
<dbReference type="EMBL" id="GG738845">
    <property type="protein sequence ID" value="EFC50736.1"/>
    <property type="molecule type" value="Genomic_DNA"/>
</dbReference>
<evidence type="ECO:0000313" key="2">
    <source>
        <dbReference type="Proteomes" id="UP000006671"/>
    </source>
</evidence>
<dbReference type="VEuPathDB" id="AmoebaDB:NAEGRDRAFT_61357"/>
<name>D2UY61_NAEGR</name>
<dbReference type="GO" id="GO:0006203">
    <property type="term" value="P:dGTP catabolic process"/>
    <property type="evidence" value="ECO:0007669"/>
    <property type="project" value="TreeGrafter"/>
</dbReference>
<dbReference type="GeneID" id="8859059"/>
<keyword evidence="2" id="KW-1185">Reference proteome</keyword>
<reference evidence="1 2" key="1">
    <citation type="journal article" date="2010" name="Cell">
        <title>The genome of Naegleria gruberi illuminates early eukaryotic versatility.</title>
        <authorList>
            <person name="Fritz-Laylin L.K."/>
            <person name="Prochnik S.E."/>
            <person name="Ginger M.L."/>
            <person name="Dacks J.B."/>
            <person name="Carpenter M.L."/>
            <person name="Field M.C."/>
            <person name="Kuo A."/>
            <person name="Paredez A."/>
            <person name="Chapman J."/>
            <person name="Pham J."/>
            <person name="Shu S."/>
            <person name="Neupane R."/>
            <person name="Cipriano M."/>
            <person name="Mancuso J."/>
            <person name="Tu H."/>
            <person name="Salamov A."/>
            <person name="Lindquist E."/>
            <person name="Shapiro H."/>
            <person name="Lucas S."/>
            <person name="Grigoriev I.V."/>
            <person name="Cande W.Z."/>
            <person name="Fulton C."/>
            <person name="Rokhsar D.S."/>
            <person name="Dawson S.C."/>
        </authorList>
    </citation>
    <scope>NUCLEOTIDE SEQUENCE [LARGE SCALE GENOMIC DNA]</scope>
    <source>
        <strain evidence="1 2">NEG-M</strain>
    </source>
</reference>
<dbReference type="OMA" id="TIIGHAN"/>
<dbReference type="GO" id="GO:0008832">
    <property type="term" value="F:dGTPase activity"/>
    <property type="evidence" value="ECO:0007669"/>
    <property type="project" value="TreeGrafter"/>
</dbReference>
<dbReference type="InterPro" id="IPR050135">
    <property type="entry name" value="dGTPase-like"/>
</dbReference>
<sequence>MLLIRKLSPTDHKQQLAGLLHDISHTAFSHLVDIILENRKDDFHETILDNIIQAPNDKFINYIGNSLSLMDILKEFNMQDVVENLKLDTYTLLEKDFPMLCADRIDYTLRDSYCYKLLNFTQEDFSKMVSSLKRIEFEEQEIISFSIEDLLSAELFMKVYKVLVVDFFLGLPNLFFNDLVGDLLRECMKINIITIEDMIWGDDLYCLGKIFSPTQPILNQKVTEIINTLKFRANIISTQNESLIEQDIIQNYVEIVSDPSESDYFPKRKKRVVDFKVQQTDGKLEYISECSNFAKIMFNEMNNQEQTLLPMKRRTTK</sequence>
<gene>
    <name evidence="1" type="ORF">NAEGRDRAFT_61357</name>
</gene>
<dbReference type="InterPro" id="IPR003607">
    <property type="entry name" value="HD/PDEase_dom"/>
</dbReference>
<dbReference type="Proteomes" id="UP000006671">
    <property type="component" value="Unassembled WGS sequence"/>
</dbReference>
<dbReference type="RefSeq" id="XP_002683480.1">
    <property type="nucleotide sequence ID" value="XM_002683434.1"/>
</dbReference>
<accession>D2UY61</accession>
<dbReference type="SUPFAM" id="SSF109604">
    <property type="entry name" value="HD-domain/PDEase-like"/>
    <property type="match status" value="1"/>
</dbReference>
<dbReference type="InParanoid" id="D2UY61"/>
<dbReference type="OrthoDB" id="9991235at2759"/>
<dbReference type="PANTHER" id="PTHR11373">
    <property type="entry name" value="DEOXYNUCLEOSIDE TRIPHOSPHATE TRIPHOSPHOHYDROLASE"/>
    <property type="match status" value="1"/>
</dbReference>
<dbReference type="eggNOG" id="ENOG502RY2F">
    <property type="taxonomic scope" value="Eukaryota"/>
</dbReference>
<dbReference type="CDD" id="cd00077">
    <property type="entry name" value="HDc"/>
    <property type="match status" value="1"/>
</dbReference>
<dbReference type="Gene3D" id="1.10.3210.10">
    <property type="entry name" value="Hypothetical protein af1432"/>
    <property type="match status" value="1"/>
</dbReference>